<dbReference type="InterPro" id="IPR008844">
    <property type="entry name" value="Spore_GerAC-like"/>
</dbReference>
<keyword evidence="3" id="KW-0309">Germination</keyword>
<evidence type="ECO:0000256" key="3">
    <source>
        <dbReference type="ARBA" id="ARBA00022544"/>
    </source>
</evidence>
<dbReference type="Proteomes" id="UP000198656">
    <property type="component" value="Unassembled WGS sequence"/>
</dbReference>
<evidence type="ECO:0000256" key="7">
    <source>
        <dbReference type="ARBA" id="ARBA00023288"/>
    </source>
</evidence>
<name>A0A1G8E678_9FIRM</name>
<evidence type="ECO:0000256" key="4">
    <source>
        <dbReference type="ARBA" id="ARBA00022729"/>
    </source>
</evidence>
<dbReference type="GO" id="GO:0016020">
    <property type="term" value="C:membrane"/>
    <property type="evidence" value="ECO:0007669"/>
    <property type="project" value="UniProtKB-SubCell"/>
</dbReference>
<organism evidence="10 11">
    <name type="scientific">Desulfosporosinus hippei DSM 8344</name>
    <dbReference type="NCBI Taxonomy" id="1121419"/>
    <lineage>
        <taxon>Bacteria</taxon>
        <taxon>Bacillati</taxon>
        <taxon>Bacillota</taxon>
        <taxon>Clostridia</taxon>
        <taxon>Eubacteriales</taxon>
        <taxon>Desulfitobacteriaceae</taxon>
        <taxon>Desulfosporosinus</taxon>
    </lineage>
</organism>
<accession>A0A1G8E678</accession>
<evidence type="ECO:0000313" key="11">
    <source>
        <dbReference type="Proteomes" id="UP000198656"/>
    </source>
</evidence>
<gene>
    <name evidence="10" type="ORF">SAMN05443529_11665</name>
</gene>
<dbReference type="OrthoDB" id="9816067at2"/>
<evidence type="ECO:0000259" key="8">
    <source>
        <dbReference type="Pfam" id="PF05504"/>
    </source>
</evidence>
<evidence type="ECO:0000256" key="1">
    <source>
        <dbReference type="ARBA" id="ARBA00004635"/>
    </source>
</evidence>
<reference evidence="11" key="1">
    <citation type="submission" date="2016-10" db="EMBL/GenBank/DDBJ databases">
        <authorList>
            <person name="Varghese N."/>
            <person name="Submissions S."/>
        </authorList>
    </citation>
    <scope>NUCLEOTIDE SEQUENCE [LARGE SCALE GENOMIC DNA]</scope>
    <source>
        <strain evidence="11">DSM 8344</strain>
    </source>
</reference>
<keyword evidence="4" id="KW-0732">Signal</keyword>
<evidence type="ECO:0000259" key="9">
    <source>
        <dbReference type="Pfam" id="PF25198"/>
    </source>
</evidence>
<dbReference type="PANTHER" id="PTHR35789:SF1">
    <property type="entry name" value="SPORE GERMINATION PROTEIN B3"/>
    <property type="match status" value="1"/>
</dbReference>
<evidence type="ECO:0000256" key="5">
    <source>
        <dbReference type="ARBA" id="ARBA00023136"/>
    </source>
</evidence>
<feature type="domain" description="Spore germination protein N-terminal" evidence="9">
    <location>
        <begin position="25"/>
        <end position="195"/>
    </location>
</feature>
<dbReference type="InterPro" id="IPR046953">
    <property type="entry name" value="Spore_GerAC-like_C"/>
</dbReference>
<keyword evidence="6" id="KW-0564">Palmitate</keyword>
<dbReference type="EMBL" id="FNCP01000016">
    <property type="protein sequence ID" value="SDH65403.1"/>
    <property type="molecule type" value="Genomic_DNA"/>
</dbReference>
<sequence length="385" mass="42304">MKSTSKILSVILILANTLFLAGCWNYREIDTLRFVAGIAIDKSETGDQYLLTVETVDIKNGGESIMNSNTITVAGDTLLDAKKNMDSISGKKLYFAHARVAVLSQAVAKEGAVKVIDWLARNAELREDIEVLVSQEITAKEILETGSKTDQIISFELDKVMKNQKTIANAPEKELWNLINDLGGSGISAVLPLVSLKKVNSRTLPSVTGTAVFKRDKLVGFLNVDDTRDLLFIQNKVDGGSLVQNGEGDNAGSKVSLKILDNRTKLKPVEKDGNVEISIEIKTTVAIDEIEGTENYIDEPGRLRLEKSAEESMKKSIENVIQEVQTKYNSDIFGFGAKVKADMPGTWKEIETLWGDKFKDIKVSVHPELTIKNSAAFSQPLRIGD</sequence>
<proteinExistence type="inferred from homology"/>
<dbReference type="PROSITE" id="PS51257">
    <property type="entry name" value="PROKAR_LIPOPROTEIN"/>
    <property type="match status" value="1"/>
</dbReference>
<protein>
    <submittedName>
        <fullName evidence="10">Spore germination protein KC</fullName>
    </submittedName>
</protein>
<dbReference type="RefSeq" id="WP_092334310.1">
    <property type="nucleotide sequence ID" value="NZ_FNCP01000016.1"/>
</dbReference>
<evidence type="ECO:0000313" key="10">
    <source>
        <dbReference type="EMBL" id="SDH65403.1"/>
    </source>
</evidence>
<feature type="domain" description="Spore germination GerAC-like C-terminal" evidence="8">
    <location>
        <begin position="208"/>
        <end position="374"/>
    </location>
</feature>
<dbReference type="InterPro" id="IPR057336">
    <property type="entry name" value="GerAC_N"/>
</dbReference>
<keyword evidence="11" id="KW-1185">Reference proteome</keyword>
<comment type="similarity">
    <text evidence="2">Belongs to the GerABKC lipoprotein family.</text>
</comment>
<keyword evidence="5" id="KW-0472">Membrane</keyword>
<evidence type="ECO:0000256" key="2">
    <source>
        <dbReference type="ARBA" id="ARBA00007886"/>
    </source>
</evidence>
<dbReference type="GO" id="GO:0009847">
    <property type="term" value="P:spore germination"/>
    <property type="evidence" value="ECO:0007669"/>
    <property type="project" value="InterPro"/>
</dbReference>
<comment type="subcellular location">
    <subcellularLocation>
        <location evidence="1">Membrane</location>
        <topology evidence="1">Lipid-anchor</topology>
    </subcellularLocation>
</comment>
<keyword evidence="7" id="KW-0449">Lipoprotein</keyword>
<dbReference type="NCBIfam" id="TIGR02887">
    <property type="entry name" value="spore_ger_x_C"/>
    <property type="match status" value="1"/>
</dbReference>
<dbReference type="Pfam" id="PF25198">
    <property type="entry name" value="Spore_GerAC_N"/>
    <property type="match status" value="1"/>
</dbReference>
<dbReference type="Pfam" id="PF05504">
    <property type="entry name" value="Spore_GerAC"/>
    <property type="match status" value="1"/>
</dbReference>
<dbReference type="PANTHER" id="PTHR35789">
    <property type="entry name" value="SPORE GERMINATION PROTEIN B3"/>
    <property type="match status" value="1"/>
</dbReference>
<dbReference type="STRING" id="1121419.SAMN05443529_11665"/>
<dbReference type="AlphaFoldDB" id="A0A1G8E678"/>
<dbReference type="Gene3D" id="3.30.300.210">
    <property type="entry name" value="Nutrient germinant receptor protein C, domain 3"/>
    <property type="match status" value="1"/>
</dbReference>
<evidence type="ECO:0000256" key="6">
    <source>
        <dbReference type="ARBA" id="ARBA00023139"/>
    </source>
</evidence>
<dbReference type="InterPro" id="IPR038501">
    <property type="entry name" value="Spore_GerAC_C_sf"/>
</dbReference>